<dbReference type="Pfam" id="PF13432">
    <property type="entry name" value="TPR_16"/>
    <property type="match status" value="1"/>
</dbReference>
<organism evidence="2">
    <name type="scientific">hydrothermal vent metagenome</name>
    <dbReference type="NCBI Taxonomy" id="652676"/>
    <lineage>
        <taxon>unclassified sequences</taxon>
        <taxon>metagenomes</taxon>
        <taxon>ecological metagenomes</taxon>
    </lineage>
</organism>
<name>A0A3B0X128_9ZZZZ</name>
<dbReference type="Pfam" id="PF23914">
    <property type="entry name" value="TPR_CcmH_CycH"/>
    <property type="match status" value="1"/>
</dbReference>
<evidence type="ECO:0000259" key="1">
    <source>
        <dbReference type="Pfam" id="PF23914"/>
    </source>
</evidence>
<dbReference type="PROSITE" id="PS51257">
    <property type="entry name" value="PROKAR_LIPOPROTEIN"/>
    <property type="match status" value="1"/>
</dbReference>
<dbReference type="SUPFAM" id="SSF81901">
    <property type="entry name" value="HCP-like"/>
    <property type="match status" value="1"/>
</dbReference>
<dbReference type="PANTHER" id="PTHR12558">
    <property type="entry name" value="CELL DIVISION CYCLE 16,23,27"/>
    <property type="match status" value="1"/>
</dbReference>
<proteinExistence type="predicted"/>
<accession>A0A3B0X128</accession>
<dbReference type="Gene3D" id="1.25.40.10">
    <property type="entry name" value="Tetratricopeptide repeat domain"/>
    <property type="match status" value="4"/>
</dbReference>
<sequence>MKHLIPGLINFTAASILAASLTACGGADERKVKYLEKGKAYIEQKNYSKARIEFKNVLQIDPKYAEAYFYMGQLNERKKELSKAFANYKKAIELDPKHIDAKLKLAKIYVVGGTKKYISEANKLINQVRQAEPKNIEAEFVAAIIGYKTGDKAQGVINLEKVVLKDNKLVEGISLLAAFYVAQGDEGKAEKLLIEGAKNNPKSVLLRVTLAKILAKNNKLVEAENYLKQAKEIEPDKYSLQVALASFYATSNQIDKAESVLRESIKQDDEDVQRYLVFIEMLSSRVSVKRANEELENAIKNKPHLYELKFSQVLFYEKLGKRSGAKKILKEIIKQKTFDVEGVKARNMLARILLKEGDLTGATVLINEVISEYPNNNDALLISSKMALINLDALTAINGLRTVVKNNPKNSDASLLLAQAHELNKESGLAENELKKSIEVNPINDKVHINYANYLASKGRVDEAVDVVDKALTYFKNNYDLMNIKLKVIASQNKAKEVLSLLNLMEQTSSNIADVNIYKGQYYLSKGEFSQATKEFEKAYLKSTDKYKPLQLIVKAYMLNKKPEAALKRLNEEITDNNAIANLLIGQIYMVQKKLPDARKKFLQASKAAENWFIPYSNLAATYLSEKNYDKAIAIYLNAINKLKNASPAQMQIAAIHEKQKKYLKAMKVYQSVLSENKSNKLAANNYASLLLDYGNASDVTKALELTKSFEKMPQPALQDTLAWAYVKKGNSLKAIEILKPIVEKAPKIAVFRYHLGYALYEMGDKAAAKSHLEIATTSKQEFSGKAKAQELYKSL</sequence>
<gene>
    <name evidence="2" type="ORF">MNBD_GAMMA07-2713</name>
</gene>
<dbReference type="InterPro" id="IPR011990">
    <property type="entry name" value="TPR-like_helical_dom_sf"/>
</dbReference>
<dbReference type="SUPFAM" id="SSF48452">
    <property type="entry name" value="TPR-like"/>
    <property type="match status" value="2"/>
</dbReference>
<dbReference type="EMBL" id="UOFF01000256">
    <property type="protein sequence ID" value="VAW56587.1"/>
    <property type="molecule type" value="Genomic_DNA"/>
</dbReference>
<reference evidence="2" key="1">
    <citation type="submission" date="2018-06" db="EMBL/GenBank/DDBJ databases">
        <authorList>
            <person name="Zhirakovskaya E."/>
        </authorList>
    </citation>
    <scope>NUCLEOTIDE SEQUENCE</scope>
</reference>
<dbReference type="InterPro" id="IPR056413">
    <property type="entry name" value="TPR_CcmH_CycH"/>
</dbReference>
<dbReference type="SMART" id="SM00028">
    <property type="entry name" value="TPR"/>
    <property type="match status" value="14"/>
</dbReference>
<evidence type="ECO:0000313" key="2">
    <source>
        <dbReference type="EMBL" id="VAW56587.1"/>
    </source>
</evidence>
<dbReference type="AlphaFoldDB" id="A0A3B0X128"/>
<dbReference type="PROSITE" id="PS50293">
    <property type="entry name" value="TPR_REGION"/>
    <property type="match status" value="1"/>
</dbReference>
<dbReference type="PANTHER" id="PTHR12558:SF13">
    <property type="entry name" value="CELL DIVISION CYCLE PROTEIN 27 HOMOLOG"/>
    <property type="match status" value="1"/>
</dbReference>
<dbReference type="Pfam" id="PF13181">
    <property type="entry name" value="TPR_8"/>
    <property type="match status" value="1"/>
</dbReference>
<feature type="domain" description="Cytochrome c-type biogenesis protein H TPR" evidence="1">
    <location>
        <begin position="43"/>
        <end position="155"/>
    </location>
</feature>
<dbReference type="InterPro" id="IPR019734">
    <property type="entry name" value="TPR_rpt"/>
</dbReference>
<protein>
    <recommendedName>
        <fullName evidence="1">Cytochrome c-type biogenesis protein H TPR domain-containing protein</fullName>
    </recommendedName>
</protein>
<dbReference type="PROSITE" id="PS50005">
    <property type="entry name" value="TPR"/>
    <property type="match status" value="3"/>
</dbReference>
<dbReference type="Pfam" id="PF14559">
    <property type="entry name" value="TPR_19"/>
    <property type="match status" value="1"/>
</dbReference>